<keyword evidence="8" id="KW-1185">Reference proteome</keyword>
<feature type="transmembrane region" description="Helical" evidence="6">
    <location>
        <begin position="273"/>
        <end position="291"/>
    </location>
</feature>
<keyword evidence="4 6" id="KW-1133">Transmembrane helix</keyword>
<dbReference type="Proteomes" id="UP000722989">
    <property type="component" value="Unassembled WGS sequence"/>
</dbReference>
<proteinExistence type="predicted"/>
<comment type="subcellular location">
    <subcellularLocation>
        <location evidence="1">Cell membrane</location>
        <topology evidence="1">Multi-pass membrane protein</topology>
    </subcellularLocation>
</comment>
<feature type="transmembrane region" description="Helical" evidence="6">
    <location>
        <begin position="138"/>
        <end position="162"/>
    </location>
</feature>
<evidence type="ECO:0000256" key="4">
    <source>
        <dbReference type="ARBA" id="ARBA00022989"/>
    </source>
</evidence>
<feature type="transmembrane region" description="Helical" evidence="6">
    <location>
        <begin position="247"/>
        <end position="267"/>
    </location>
</feature>
<evidence type="ECO:0000313" key="8">
    <source>
        <dbReference type="Proteomes" id="UP000722989"/>
    </source>
</evidence>
<protein>
    <submittedName>
        <fullName evidence="7">Flippase-like domain-containing protein</fullName>
    </submittedName>
</protein>
<dbReference type="InterPro" id="IPR022791">
    <property type="entry name" value="L-PG_synthase/AglD"/>
</dbReference>
<evidence type="ECO:0000256" key="6">
    <source>
        <dbReference type="SAM" id="Phobius"/>
    </source>
</evidence>
<keyword evidence="5 6" id="KW-0472">Membrane</keyword>
<keyword evidence="3 6" id="KW-0812">Transmembrane</keyword>
<feature type="transmembrane region" description="Helical" evidence="6">
    <location>
        <begin position="95"/>
        <end position="118"/>
    </location>
</feature>
<evidence type="ECO:0000256" key="3">
    <source>
        <dbReference type="ARBA" id="ARBA00022692"/>
    </source>
</evidence>
<dbReference type="EMBL" id="JAATVY010000001">
    <property type="protein sequence ID" value="NJC68345.1"/>
    <property type="molecule type" value="Genomic_DNA"/>
</dbReference>
<evidence type="ECO:0000256" key="2">
    <source>
        <dbReference type="ARBA" id="ARBA00022475"/>
    </source>
</evidence>
<feature type="transmembrane region" description="Helical" evidence="6">
    <location>
        <begin position="20"/>
        <end position="41"/>
    </location>
</feature>
<evidence type="ECO:0000256" key="1">
    <source>
        <dbReference type="ARBA" id="ARBA00004651"/>
    </source>
</evidence>
<evidence type="ECO:0000313" key="7">
    <source>
        <dbReference type="EMBL" id="NJC68345.1"/>
    </source>
</evidence>
<organism evidence="7 8">
    <name type="scientific">Planosporangium thailandense</name>
    <dbReference type="NCBI Taxonomy" id="765197"/>
    <lineage>
        <taxon>Bacteria</taxon>
        <taxon>Bacillati</taxon>
        <taxon>Actinomycetota</taxon>
        <taxon>Actinomycetes</taxon>
        <taxon>Micromonosporales</taxon>
        <taxon>Micromonosporaceae</taxon>
        <taxon>Planosporangium</taxon>
    </lineage>
</organism>
<reference evidence="7 8" key="1">
    <citation type="submission" date="2020-03" db="EMBL/GenBank/DDBJ databases">
        <title>WGS of the type strain of Planosporangium spp.</title>
        <authorList>
            <person name="Thawai C."/>
        </authorList>
    </citation>
    <scope>NUCLEOTIDE SEQUENCE [LARGE SCALE GENOMIC DNA]</scope>
    <source>
        <strain evidence="7 8">TBRC 5610</strain>
    </source>
</reference>
<comment type="caution">
    <text evidence="7">The sequence shown here is derived from an EMBL/GenBank/DDBJ whole genome shotgun (WGS) entry which is preliminary data.</text>
</comment>
<keyword evidence="2" id="KW-1003">Cell membrane</keyword>
<evidence type="ECO:0000256" key="5">
    <source>
        <dbReference type="ARBA" id="ARBA00023136"/>
    </source>
</evidence>
<feature type="transmembrane region" description="Helical" evidence="6">
    <location>
        <begin position="183"/>
        <end position="204"/>
    </location>
</feature>
<name>A0ABX0XST3_9ACTN</name>
<gene>
    <name evidence="7" type="ORF">HC031_01210</name>
</gene>
<accession>A0ABX0XST3</accession>
<sequence>MVYSVVTQWKQVSQAWLGLAWQSVALSLVAAIAGMLANVMAWRASLKDLEHEVSFVSAARINFIGALGKYLPGSVWAYVMQMEFGRRAGLPRARAFLASIVALGLGTTAALAVGTLALPSLFDGAKAAESYGSSVRVALYIVMVLVPIALICAIPQVLTRLIQLLLRVLRRPPLTHTLSWGGVLRVVGWAAVGWVCFGIHLWLLANAQAAPGVDGLFRSIGAFALALTVGVFAIFAPSGLGVREAVLVAALVPSLPGHNAAGIAYGIALMSRMLFILADALMAGAAALTTLRDRRSARVATPQVED</sequence>
<dbReference type="Pfam" id="PF03706">
    <property type="entry name" value="LPG_synthase_TM"/>
    <property type="match status" value="1"/>
</dbReference>
<feature type="transmembrane region" description="Helical" evidence="6">
    <location>
        <begin position="216"/>
        <end position="235"/>
    </location>
</feature>